<dbReference type="Gene3D" id="3.40.30.120">
    <property type="match status" value="1"/>
</dbReference>
<evidence type="ECO:0000313" key="10">
    <source>
        <dbReference type="Proteomes" id="UP001303647"/>
    </source>
</evidence>
<evidence type="ECO:0008006" key="11">
    <source>
        <dbReference type="Google" id="ProtNLM"/>
    </source>
</evidence>
<keyword evidence="3" id="KW-0285">Flavoprotein</keyword>
<keyword evidence="10" id="KW-1185">Reference proteome</keyword>
<dbReference type="EMBL" id="MU857619">
    <property type="protein sequence ID" value="KAK4249829.1"/>
    <property type="molecule type" value="Genomic_DNA"/>
</dbReference>
<dbReference type="InterPro" id="IPR012941">
    <property type="entry name" value="Phe_hydrox_C_dim_dom"/>
</dbReference>
<dbReference type="Pfam" id="PF00975">
    <property type="entry name" value="Thioesterase"/>
    <property type="match status" value="1"/>
</dbReference>
<dbReference type="Gene3D" id="3.40.50.1820">
    <property type="entry name" value="alpha/beta hydrolase"/>
    <property type="match status" value="1"/>
</dbReference>
<dbReference type="InterPro" id="IPR050641">
    <property type="entry name" value="RIFMO-like"/>
</dbReference>
<dbReference type="SUPFAM" id="SSF51905">
    <property type="entry name" value="FAD/NAD(P)-binding domain"/>
    <property type="match status" value="1"/>
</dbReference>
<dbReference type="InterPro" id="IPR002938">
    <property type="entry name" value="FAD-bd"/>
</dbReference>
<dbReference type="AlphaFoldDB" id="A0AAN7HSW0"/>
<feature type="domain" description="FAD-binding" evidence="7">
    <location>
        <begin position="4"/>
        <end position="354"/>
    </location>
</feature>
<accession>A0AAN7HSW0</accession>
<evidence type="ECO:0000259" key="6">
    <source>
        <dbReference type="Pfam" id="PF00975"/>
    </source>
</evidence>
<evidence type="ECO:0000256" key="4">
    <source>
        <dbReference type="ARBA" id="ARBA00022827"/>
    </source>
</evidence>
<protein>
    <recommendedName>
        <fullName evidence="11">FAD-binding domain-containing protein</fullName>
    </recommendedName>
</protein>
<dbReference type="InterPro" id="IPR001031">
    <property type="entry name" value="Thioesterase"/>
</dbReference>
<dbReference type="SUPFAM" id="SSF53474">
    <property type="entry name" value="alpha/beta-Hydrolases"/>
    <property type="match status" value="1"/>
</dbReference>
<dbReference type="InterPro" id="IPR036249">
    <property type="entry name" value="Thioredoxin-like_sf"/>
</dbReference>
<evidence type="ECO:0000259" key="7">
    <source>
        <dbReference type="Pfam" id="PF01494"/>
    </source>
</evidence>
<dbReference type="GO" id="GO:0016709">
    <property type="term" value="F:oxidoreductase activity, acting on paired donors, with incorporation or reduction of molecular oxygen, NAD(P)H as one donor, and incorporation of one atom of oxygen"/>
    <property type="evidence" value="ECO:0007669"/>
    <property type="project" value="UniProtKB-ARBA"/>
</dbReference>
<dbReference type="Proteomes" id="UP001303647">
    <property type="component" value="Unassembled WGS sequence"/>
</dbReference>
<organism evidence="9 10">
    <name type="scientific">Corynascus novoguineensis</name>
    <dbReference type="NCBI Taxonomy" id="1126955"/>
    <lineage>
        <taxon>Eukaryota</taxon>
        <taxon>Fungi</taxon>
        <taxon>Dikarya</taxon>
        <taxon>Ascomycota</taxon>
        <taxon>Pezizomycotina</taxon>
        <taxon>Sordariomycetes</taxon>
        <taxon>Sordariomycetidae</taxon>
        <taxon>Sordariales</taxon>
        <taxon>Chaetomiaceae</taxon>
        <taxon>Corynascus</taxon>
    </lineage>
</organism>
<keyword evidence="5" id="KW-0560">Oxidoreductase</keyword>
<dbReference type="InterPro" id="IPR036188">
    <property type="entry name" value="FAD/NAD-bd_sf"/>
</dbReference>
<reference evidence="9" key="1">
    <citation type="journal article" date="2023" name="Mol. Phylogenet. Evol.">
        <title>Genome-scale phylogeny and comparative genomics of the fungal order Sordariales.</title>
        <authorList>
            <person name="Hensen N."/>
            <person name="Bonometti L."/>
            <person name="Westerberg I."/>
            <person name="Brannstrom I.O."/>
            <person name="Guillou S."/>
            <person name="Cros-Aarteil S."/>
            <person name="Calhoun S."/>
            <person name="Haridas S."/>
            <person name="Kuo A."/>
            <person name="Mondo S."/>
            <person name="Pangilinan J."/>
            <person name="Riley R."/>
            <person name="LaButti K."/>
            <person name="Andreopoulos B."/>
            <person name="Lipzen A."/>
            <person name="Chen C."/>
            <person name="Yan M."/>
            <person name="Daum C."/>
            <person name="Ng V."/>
            <person name="Clum A."/>
            <person name="Steindorff A."/>
            <person name="Ohm R.A."/>
            <person name="Martin F."/>
            <person name="Silar P."/>
            <person name="Natvig D.O."/>
            <person name="Lalanne C."/>
            <person name="Gautier V."/>
            <person name="Ament-Velasquez S.L."/>
            <person name="Kruys A."/>
            <person name="Hutchinson M.I."/>
            <person name="Powell A.J."/>
            <person name="Barry K."/>
            <person name="Miller A.N."/>
            <person name="Grigoriev I.V."/>
            <person name="Debuchy R."/>
            <person name="Gladieux P."/>
            <person name="Hiltunen Thoren M."/>
            <person name="Johannesson H."/>
        </authorList>
    </citation>
    <scope>NUCLEOTIDE SEQUENCE</scope>
    <source>
        <strain evidence="9">CBS 359.72</strain>
    </source>
</reference>
<reference evidence="9" key="2">
    <citation type="submission" date="2023-05" db="EMBL/GenBank/DDBJ databases">
        <authorList>
            <consortium name="Lawrence Berkeley National Laboratory"/>
            <person name="Steindorff A."/>
            <person name="Hensen N."/>
            <person name="Bonometti L."/>
            <person name="Westerberg I."/>
            <person name="Brannstrom I.O."/>
            <person name="Guillou S."/>
            <person name="Cros-Aarteil S."/>
            <person name="Calhoun S."/>
            <person name="Haridas S."/>
            <person name="Kuo A."/>
            <person name="Mondo S."/>
            <person name="Pangilinan J."/>
            <person name="Riley R."/>
            <person name="Labutti K."/>
            <person name="Andreopoulos B."/>
            <person name="Lipzen A."/>
            <person name="Chen C."/>
            <person name="Yanf M."/>
            <person name="Daum C."/>
            <person name="Ng V."/>
            <person name="Clum A."/>
            <person name="Ohm R."/>
            <person name="Martin F."/>
            <person name="Silar P."/>
            <person name="Natvig D."/>
            <person name="Lalanne C."/>
            <person name="Gautier V."/>
            <person name="Ament-Velasquez S.L."/>
            <person name="Kruys A."/>
            <person name="Hutchinson M.I."/>
            <person name="Powell A.J."/>
            <person name="Barry K."/>
            <person name="Miller A.N."/>
            <person name="Grigoriev I.V."/>
            <person name="Debuchy R."/>
            <person name="Gladieux P."/>
            <person name="Thoren M.H."/>
            <person name="Johannesson H."/>
        </authorList>
    </citation>
    <scope>NUCLEOTIDE SEQUENCE</scope>
    <source>
        <strain evidence="9">CBS 359.72</strain>
    </source>
</reference>
<evidence type="ECO:0000256" key="5">
    <source>
        <dbReference type="ARBA" id="ARBA00023002"/>
    </source>
</evidence>
<evidence type="ECO:0000259" key="8">
    <source>
        <dbReference type="Pfam" id="PF07976"/>
    </source>
</evidence>
<dbReference type="PANTHER" id="PTHR43004">
    <property type="entry name" value="TRK SYSTEM POTASSIUM UPTAKE PROTEIN"/>
    <property type="match status" value="1"/>
</dbReference>
<sequence>MTYDCDVLIVGGGPVGTALALELALHRVSFRIVDREPIRSDKSRALVIQPRTLELLNRHGAADAIVQRGRIVRGAATYINKQPASHVILDDLGTTDTEFTLPLNVSQAETERFLDECLSKYDLSVERPVTATSIIQDDAGATVTLERPSGKNETVRVRYVVGCDGAHSVVRHASNKMAFPGGQYPQDFILCDVQLRDSNVAQDRLTMYISNKGILGVLPVDGKLVRVVASRGPVAVSDQEVPTLDQLQAYFTAMTPPGSGTLHSPLWLTRFRLHHRCVSQYRDGRLFVAGDAAHIHSPAGGQGMNAGIQDSINLGWKLARALSLQQSGSPKLAAAADALLDTYDLERRPIGLMLLRGTDRIFSFIAAPPNSVFVLFRNFFLRYIAPRVARSRARRKKMFHFISQFGVNYRGRTRLVGEATGSFLGWRAIIRGGDRLPDGKVWSKAEERETSLQRVCVGAPHHLLLFSGDAARGGLGQGELESAAERVVAACQAEVRVHYVVRDDRPAPGKDWYTDPAGELHAKFGFWRKAGYVLVRPDGYVAHIGPLSKLQQLLSFLDEYLVSSIPSPKLSSMFDEQPSLIQEYELPSSGVNYNSPWDRPKPAPTPLVLIHDGGGTIFPYYCLGDLDRPVYGIANPNYDSGAAWEGGIPEMARHYCDFIRSALPSGGDVILGGWSLGGLISLEVARQLADGGGDDDDDREVRLTVVGIIMVDSSCPLRSITLGRQILRHDVQWNTNTREETKEKVMRCFSEAVRMVADWKLPAWEGVHARNGTIGSRAVAGPLRPPPVVLLRAIEHLPRTEHGVSRVDFHRSDPQLGWGLYRKDLITRVIDIPGHHFNLFHTETLLDSTTEAIKKACWTIEMMGSSSAF</sequence>
<dbReference type="PRINTS" id="PR00420">
    <property type="entry name" value="RNGMNOXGNASE"/>
</dbReference>
<comment type="caution">
    <text evidence="9">The sequence shown here is derived from an EMBL/GenBank/DDBJ whole genome shotgun (WGS) entry which is preliminary data.</text>
</comment>
<dbReference type="Gene3D" id="3.50.50.60">
    <property type="entry name" value="FAD/NAD(P)-binding domain"/>
    <property type="match status" value="1"/>
</dbReference>
<evidence type="ECO:0000256" key="3">
    <source>
        <dbReference type="ARBA" id="ARBA00022630"/>
    </source>
</evidence>
<dbReference type="Gene3D" id="3.30.70.2450">
    <property type="match status" value="1"/>
</dbReference>
<evidence type="ECO:0000256" key="1">
    <source>
        <dbReference type="ARBA" id="ARBA00001974"/>
    </source>
</evidence>
<dbReference type="GO" id="GO:0071949">
    <property type="term" value="F:FAD binding"/>
    <property type="evidence" value="ECO:0007669"/>
    <property type="project" value="InterPro"/>
</dbReference>
<name>A0AAN7HSW0_9PEZI</name>
<feature type="domain" description="Phenol hydroxylase-like C-terminal dimerisation" evidence="8">
    <location>
        <begin position="511"/>
        <end position="563"/>
    </location>
</feature>
<dbReference type="PANTHER" id="PTHR43004:SF19">
    <property type="entry name" value="BINDING MONOOXYGENASE, PUTATIVE (JCVI)-RELATED"/>
    <property type="match status" value="1"/>
</dbReference>
<comment type="cofactor">
    <cofactor evidence="1">
        <name>FAD</name>
        <dbReference type="ChEBI" id="CHEBI:57692"/>
    </cofactor>
</comment>
<dbReference type="Pfam" id="PF07976">
    <property type="entry name" value="Phe_hydrox_dim"/>
    <property type="match status" value="1"/>
</dbReference>
<dbReference type="InterPro" id="IPR029058">
    <property type="entry name" value="AB_hydrolase_fold"/>
</dbReference>
<dbReference type="SUPFAM" id="SSF52833">
    <property type="entry name" value="Thioredoxin-like"/>
    <property type="match status" value="1"/>
</dbReference>
<evidence type="ECO:0000256" key="2">
    <source>
        <dbReference type="ARBA" id="ARBA00007801"/>
    </source>
</evidence>
<dbReference type="Pfam" id="PF01494">
    <property type="entry name" value="FAD_binding_3"/>
    <property type="match status" value="1"/>
</dbReference>
<evidence type="ECO:0000313" key="9">
    <source>
        <dbReference type="EMBL" id="KAK4249829.1"/>
    </source>
</evidence>
<comment type="similarity">
    <text evidence="2">Belongs to the PheA/TfdB FAD monooxygenase family.</text>
</comment>
<gene>
    <name evidence="9" type="ORF">C7999DRAFT_39137</name>
</gene>
<feature type="domain" description="Thioesterase" evidence="6">
    <location>
        <begin position="606"/>
        <end position="692"/>
    </location>
</feature>
<proteinExistence type="inferred from homology"/>
<keyword evidence="4" id="KW-0274">FAD</keyword>